<evidence type="ECO:0000259" key="10">
    <source>
        <dbReference type="PROSITE" id="PS50113"/>
    </source>
</evidence>
<evidence type="ECO:0000313" key="11">
    <source>
        <dbReference type="EMBL" id="MCQ8127287.1"/>
    </source>
</evidence>
<dbReference type="Pfam" id="PF01814">
    <property type="entry name" value="Hemerythrin"/>
    <property type="match status" value="1"/>
</dbReference>
<dbReference type="EC" id="2.7.13.3" evidence="3"/>
<dbReference type="PRINTS" id="PR00344">
    <property type="entry name" value="BCTRLSENSOR"/>
</dbReference>
<dbReference type="CDD" id="cd00130">
    <property type="entry name" value="PAS"/>
    <property type="match status" value="1"/>
</dbReference>
<dbReference type="PANTHER" id="PTHR43065:SF50">
    <property type="entry name" value="HISTIDINE KINASE"/>
    <property type="match status" value="1"/>
</dbReference>
<dbReference type="SMART" id="SM00086">
    <property type="entry name" value="PAC"/>
    <property type="match status" value="1"/>
</dbReference>
<dbReference type="CDD" id="cd00082">
    <property type="entry name" value="HisKA"/>
    <property type="match status" value="1"/>
</dbReference>
<dbReference type="NCBIfam" id="NF033749">
    <property type="entry name" value="bact_hemeryth"/>
    <property type="match status" value="1"/>
</dbReference>
<dbReference type="PANTHER" id="PTHR43065">
    <property type="entry name" value="SENSOR HISTIDINE KINASE"/>
    <property type="match status" value="1"/>
</dbReference>
<proteinExistence type="inferred from homology"/>
<dbReference type="NCBIfam" id="TIGR00229">
    <property type="entry name" value="sensory_box"/>
    <property type="match status" value="1"/>
</dbReference>
<keyword evidence="6" id="KW-0408">Iron</keyword>
<sequence>MTIITWNDQLNVGITNVDKQHQKLVDILNQLDEAVALGYKYKKILQLVDELIDYTQYHFQEEEQLMQQSGYDAAQYKKHKLEHDEFIEKVTQERTMAIDNPDTVSSVLLEFLVAWLMDHILYSDKQMALALSRAPAINDIELRKQQADIMHSNLYLALRESENRFKELADQLPALIWITNTQHIPIFCNRFWVEIFGLPKQKITMDNWHSAIDPDDIELVKQAYQKASTELCEQQIEYRLNRGEKGTFWMLEKIVPRIRANGHVAGLMGFGMDISLQKQAEAHLEILVDQRTEQLREVNQHLEDEKNQQVELNQQLKEVQSHLVQSEKMASLGQLAAGVAHEINNPLGYIYSNLNTLKQYIQDLLNIVESGQRLAAHLPADDPAVVEFLRLQQSADLDFMKDDIPDLVQEALEGATRAKKIVQDLRDFSRIDKQDKSPFDLEAGIDATLNIVSNEIKYKAEVVKEYAGVKPFVCVGSQINQVILNLLVNAAQAIEEFGKIYIRTGYEPNWVWFEVEDTGKGIPVAIQSKIFDPFFTTKPVGKGTGLGLSLSYKIIQDHQGKVDLQSAEGKGTKFRVSLPIP</sequence>
<dbReference type="CDD" id="cd12107">
    <property type="entry name" value="Hemerythrin"/>
    <property type="match status" value="1"/>
</dbReference>
<dbReference type="SMART" id="SM00091">
    <property type="entry name" value="PAS"/>
    <property type="match status" value="1"/>
</dbReference>
<dbReference type="SMART" id="SM00387">
    <property type="entry name" value="HATPase_c"/>
    <property type="match status" value="1"/>
</dbReference>
<dbReference type="InterPro" id="IPR003661">
    <property type="entry name" value="HisK_dim/P_dom"/>
</dbReference>
<keyword evidence="12" id="KW-1185">Reference proteome</keyword>
<keyword evidence="5" id="KW-0479">Metal-binding</keyword>
<feature type="domain" description="PAS" evidence="9">
    <location>
        <begin position="161"/>
        <end position="231"/>
    </location>
</feature>
<accession>A0ABT1U0E4</accession>
<dbReference type="Gene3D" id="1.10.287.130">
    <property type="match status" value="1"/>
</dbReference>
<gene>
    <name evidence="11" type="ORF">NP596_02355</name>
</gene>
<feature type="coiled-coil region" evidence="7">
    <location>
        <begin position="288"/>
        <end position="322"/>
    </location>
</feature>
<evidence type="ECO:0000313" key="12">
    <source>
        <dbReference type="Proteomes" id="UP001524586"/>
    </source>
</evidence>
<protein>
    <recommendedName>
        <fullName evidence="3">histidine kinase</fullName>
        <ecNumber evidence="3">2.7.13.3</ecNumber>
    </recommendedName>
</protein>
<dbReference type="Gene3D" id="3.30.450.20">
    <property type="entry name" value="PAS domain"/>
    <property type="match status" value="1"/>
</dbReference>
<dbReference type="InterPro" id="IPR000700">
    <property type="entry name" value="PAS-assoc_C"/>
</dbReference>
<dbReference type="SUPFAM" id="SSF55785">
    <property type="entry name" value="PYP-like sensor domain (PAS domain)"/>
    <property type="match status" value="1"/>
</dbReference>
<dbReference type="InterPro" id="IPR004358">
    <property type="entry name" value="Sig_transdc_His_kin-like_C"/>
</dbReference>
<dbReference type="PROSITE" id="PS50113">
    <property type="entry name" value="PAC"/>
    <property type="match status" value="1"/>
</dbReference>
<dbReference type="InterPro" id="IPR036890">
    <property type="entry name" value="HATPase_C_sf"/>
</dbReference>
<dbReference type="SMART" id="SM00388">
    <property type="entry name" value="HisKA"/>
    <property type="match status" value="1"/>
</dbReference>
<dbReference type="InterPro" id="IPR036097">
    <property type="entry name" value="HisK_dim/P_sf"/>
</dbReference>
<keyword evidence="4" id="KW-0597">Phosphoprotein</keyword>
<dbReference type="Pfam" id="PF08447">
    <property type="entry name" value="PAS_3"/>
    <property type="match status" value="1"/>
</dbReference>
<evidence type="ECO:0000256" key="6">
    <source>
        <dbReference type="ARBA" id="ARBA00023004"/>
    </source>
</evidence>
<dbReference type="InterPro" id="IPR035965">
    <property type="entry name" value="PAS-like_dom_sf"/>
</dbReference>
<evidence type="ECO:0000256" key="3">
    <source>
        <dbReference type="ARBA" id="ARBA00012438"/>
    </source>
</evidence>
<dbReference type="SUPFAM" id="SSF47188">
    <property type="entry name" value="Hemerythrin-like"/>
    <property type="match status" value="1"/>
</dbReference>
<comment type="similarity">
    <text evidence="2">Belongs to the hemerythrin family.</text>
</comment>
<feature type="domain" description="Histidine kinase" evidence="8">
    <location>
        <begin position="338"/>
        <end position="581"/>
    </location>
</feature>
<dbReference type="InterPro" id="IPR013655">
    <property type="entry name" value="PAS_fold_3"/>
</dbReference>
<evidence type="ECO:0000259" key="9">
    <source>
        <dbReference type="PROSITE" id="PS50112"/>
    </source>
</evidence>
<dbReference type="InterPro" id="IPR005467">
    <property type="entry name" value="His_kinase_dom"/>
</dbReference>
<evidence type="ECO:0000259" key="8">
    <source>
        <dbReference type="PROSITE" id="PS50109"/>
    </source>
</evidence>
<dbReference type="InterPro" id="IPR012312">
    <property type="entry name" value="Hemerythrin-like"/>
</dbReference>
<dbReference type="SUPFAM" id="SSF55874">
    <property type="entry name" value="ATPase domain of HSP90 chaperone/DNA topoisomerase II/histidine kinase"/>
    <property type="match status" value="1"/>
</dbReference>
<dbReference type="InterPro" id="IPR000014">
    <property type="entry name" value="PAS"/>
</dbReference>
<dbReference type="Proteomes" id="UP001524586">
    <property type="component" value="Unassembled WGS sequence"/>
</dbReference>
<dbReference type="NCBIfam" id="TIGR02481">
    <property type="entry name" value="hemeryth_dom"/>
    <property type="match status" value="1"/>
</dbReference>
<dbReference type="EMBL" id="JANIBK010000006">
    <property type="protein sequence ID" value="MCQ8127287.1"/>
    <property type="molecule type" value="Genomic_DNA"/>
</dbReference>
<dbReference type="Pfam" id="PF02518">
    <property type="entry name" value="HATPase_c"/>
    <property type="match status" value="1"/>
</dbReference>
<evidence type="ECO:0000256" key="5">
    <source>
        <dbReference type="ARBA" id="ARBA00022723"/>
    </source>
</evidence>
<dbReference type="InterPro" id="IPR001610">
    <property type="entry name" value="PAC"/>
</dbReference>
<comment type="catalytic activity">
    <reaction evidence="1">
        <text>ATP + protein L-histidine = ADP + protein N-phospho-L-histidine.</text>
        <dbReference type="EC" id="2.7.13.3"/>
    </reaction>
</comment>
<dbReference type="SUPFAM" id="SSF47384">
    <property type="entry name" value="Homodimeric domain of signal transducing histidine kinase"/>
    <property type="match status" value="1"/>
</dbReference>
<dbReference type="PROSITE" id="PS50112">
    <property type="entry name" value="PAS"/>
    <property type="match status" value="1"/>
</dbReference>
<dbReference type="InterPro" id="IPR003594">
    <property type="entry name" value="HATPase_dom"/>
</dbReference>
<keyword evidence="7" id="KW-0175">Coiled coil</keyword>
<evidence type="ECO:0000256" key="4">
    <source>
        <dbReference type="ARBA" id="ARBA00022553"/>
    </source>
</evidence>
<dbReference type="Gene3D" id="1.20.120.50">
    <property type="entry name" value="Hemerythrin-like"/>
    <property type="match status" value="1"/>
</dbReference>
<dbReference type="InterPro" id="IPR012827">
    <property type="entry name" value="Hemerythrin_metal-bd"/>
</dbReference>
<dbReference type="RefSeq" id="WP_256613604.1">
    <property type="nucleotide sequence ID" value="NZ_JANIBK010000006.1"/>
</dbReference>
<comment type="caution">
    <text evidence="11">The sequence shown here is derived from an EMBL/GenBank/DDBJ whole genome shotgun (WGS) entry which is preliminary data.</text>
</comment>
<feature type="domain" description="PAC" evidence="10">
    <location>
        <begin position="234"/>
        <end position="286"/>
    </location>
</feature>
<dbReference type="Gene3D" id="3.30.565.10">
    <property type="entry name" value="Histidine kinase-like ATPase, C-terminal domain"/>
    <property type="match status" value="1"/>
</dbReference>
<reference evidence="11 12" key="1">
    <citation type="submission" date="2022-07" db="EMBL/GenBank/DDBJ databases">
        <title>Methylomonas rivi sp. nov., Methylomonas rosea sp. nov., Methylomonas aureus sp. nov. and Methylomonas subterranea sp. nov., four novel methanotrophs isolated from a freshwater creek and the deep terrestrial subsurface.</title>
        <authorList>
            <person name="Abin C."/>
            <person name="Sankaranarayanan K."/>
            <person name="Garner C."/>
            <person name="Sindelar R."/>
            <person name="Kotary K."/>
            <person name="Garner R."/>
            <person name="Barclay S."/>
            <person name="Lawson P."/>
            <person name="Krumholz L."/>
        </authorList>
    </citation>
    <scope>NUCLEOTIDE SEQUENCE [LARGE SCALE GENOMIC DNA]</scope>
    <source>
        <strain evidence="11 12">WSC-6</strain>
    </source>
</reference>
<dbReference type="InterPro" id="IPR035938">
    <property type="entry name" value="Hemerythrin-like_sf"/>
</dbReference>
<name>A0ABT1U0E4_9GAMM</name>
<evidence type="ECO:0000256" key="1">
    <source>
        <dbReference type="ARBA" id="ARBA00000085"/>
    </source>
</evidence>
<dbReference type="PROSITE" id="PS50109">
    <property type="entry name" value="HIS_KIN"/>
    <property type="match status" value="1"/>
</dbReference>
<organism evidence="11 12">
    <name type="scientific">Methylomonas rivi</name>
    <dbReference type="NCBI Taxonomy" id="2952226"/>
    <lineage>
        <taxon>Bacteria</taxon>
        <taxon>Pseudomonadati</taxon>
        <taxon>Pseudomonadota</taxon>
        <taxon>Gammaproteobacteria</taxon>
        <taxon>Methylococcales</taxon>
        <taxon>Methylococcaceae</taxon>
        <taxon>Methylomonas</taxon>
    </lineage>
</organism>
<evidence type="ECO:0000256" key="7">
    <source>
        <dbReference type="SAM" id="Coils"/>
    </source>
</evidence>
<evidence type="ECO:0000256" key="2">
    <source>
        <dbReference type="ARBA" id="ARBA00010587"/>
    </source>
</evidence>